<proteinExistence type="predicted"/>
<protein>
    <submittedName>
        <fullName evidence="1">Uncharacterized protein</fullName>
    </submittedName>
</protein>
<reference evidence="1 2" key="1">
    <citation type="submission" date="2014-04" db="EMBL/GenBank/DDBJ databases">
        <title>Aquimarina sp. 22II-S11-z7 Genome Sequencing.</title>
        <authorList>
            <person name="Lai Q."/>
        </authorList>
    </citation>
    <scope>NUCLEOTIDE SEQUENCE [LARGE SCALE GENOMIC DNA]</scope>
    <source>
        <strain evidence="1 2">22II-S11-z7</strain>
    </source>
</reference>
<accession>A0A023BZ24</accession>
<dbReference type="EMBL" id="AQRA01000001">
    <property type="protein sequence ID" value="EZH75240.1"/>
    <property type="molecule type" value="Genomic_DNA"/>
</dbReference>
<gene>
    <name evidence="1" type="ORF">ATO12_00245</name>
</gene>
<evidence type="ECO:0000313" key="2">
    <source>
        <dbReference type="Proteomes" id="UP000023541"/>
    </source>
</evidence>
<dbReference type="AlphaFoldDB" id="A0A023BZ24"/>
<sequence>MDYNKAQKTQLICATTKKTNNKEYINIMRSIVILIILLFNNTCFAQKELSCIKNIKKSNWNYAICTDSIMDVNLANMSEILIKQQEISDSGKLTRQLSIKMLYNYKNKSVKELWSSEFEDIKFKESKLVSATDSLFKVNDNSFYSKHIVYKDGKDKIWTLSSAIGIYKSQYYSFHTMGINKGNDSYKYLLKVINRSNFFDTPTLKNDNKIRDSFLDNLIKSITNETSLNKILLDVNTFISIAPEEEKQILEKDRPKIELMINSWNKSVYPFIKEMKEFETVSIKSSSFIPDNSQPNATTYYIRVLFNCDQQEISYKMLCMAIDGKIYLGQMMKS</sequence>
<dbReference type="eggNOG" id="ENOG50312D2">
    <property type="taxonomic scope" value="Bacteria"/>
</dbReference>
<dbReference type="Proteomes" id="UP000023541">
    <property type="component" value="Unassembled WGS sequence"/>
</dbReference>
<comment type="caution">
    <text evidence="1">The sequence shown here is derived from an EMBL/GenBank/DDBJ whole genome shotgun (WGS) entry which is preliminary data.</text>
</comment>
<name>A0A023BZ24_9FLAO</name>
<dbReference type="RefSeq" id="WP_034237553.1">
    <property type="nucleotide sequence ID" value="NZ_AQRA01000001.1"/>
</dbReference>
<dbReference type="OrthoDB" id="9819377at2"/>
<evidence type="ECO:0000313" key="1">
    <source>
        <dbReference type="EMBL" id="EZH75240.1"/>
    </source>
</evidence>
<dbReference type="STRING" id="1317122.ATO12_00245"/>
<organism evidence="1 2">
    <name type="scientific">Aquimarina atlantica</name>
    <dbReference type="NCBI Taxonomy" id="1317122"/>
    <lineage>
        <taxon>Bacteria</taxon>
        <taxon>Pseudomonadati</taxon>
        <taxon>Bacteroidota</taxon>
        <taxon>Flavobacteriia</taxon>
        <taxon>Flavobacteriales</taxon>
        <taxon>Flavobacteriaceae</taxon>
        <taxon>Aquimarina</taxon>
    </lineage>
</organism>
<keyword evidence="2" id="KW-1185">Reference proteome</keyword>